<dbReference type="GO" id="GO:0006508">
    <property type="term" value="P:proteolysis"/>
    <property type="evidence" value="ECO:0007669"/>
    <property type="project" value="UniProtKB-KW"/>
</dbReference>
<keyword evidence="3" id="KW-0645">Protease</keyword>
<evidence type="ECO:0000256" key="7">
    <source>
        <dbReference type="ARBA" id="ARBA00022989"/>
    </source>
</evidence>
<dbReference type="PRINTS" id="PR00781">
    <property type="entry name" value="LIPOSIGPTASE"/>
</dbReference>
<dbReference type="AlphaFoldDB" id="A0A1G2BKD8"/>
<name>A0A1G2BKD8_9BACT</name>
<keyword evidence="6" id="KW-0378">Hydrolase</keyword>
<gene>
    <name evidence="11" type="ORF">A2677_03805</name>
</gene>
<evidence type="ECO:0000256" key="2">
    <source>
        <dbReference type="ARBA" id="ARBA00022475"/>
    </source>
</evidence>
<evidence type="ECO:0000256" key="5">
    <source>
        <dbReference type="ARBA" id="ARBA00022750"/>
    </source>
</evidence>
<dbReference type="PROSITE" id="PS00855">
    <property type="entry name" value="SPASE_II"/>
    <property type="match status" value="1"/>
</dbReference>
<dbReference type="Pfam" id="PF01252">
    <property type="entry name" value="Peptidase_A8"/>
    <property type="match status" value="1"/>
</dbReference>
<feature type="transmembrane region" description="Helical" evidence="10">
    <location>
        <begin position="74"/>
        <end position="98"/>
    </location>
</feature>
<reference evidence="11 12" key="1">
    <citation type="journal article" date="2016" name="Nat. Commun.">
        <title>Thousands of microbial genomes shed light on interconnected biogeochemical processes in an aquifer system.</title>
        <authorList>
            <person name="Anantharaman K."/>
            <person name="Brown C.T."/>
            <person name="Hug L.A."/>
            <person name="Sharon I."/>
            <person name="Castelle C.J."/>
            <person name="Probst A.J."/>
            <person name="Thomas B.C."/>
            <person name="Singh A."/>
            <person name="Wilkins M.J."/>
            <person name="Karaoz U."/>
            <person name="Brodie E.L."/>
            <person name="Williams K.H."/>
            <person name="Hubbard S.S."/>
            <person name="Banfield J.F."/>
        </authorList>
    </citation>
    <scope>NUCLEOTIDE SEQUENCE [LARGE SCALE GENOMIC DNA]</scope>
</reference>
<keyword evidence="8 10" id="KW-0472">Membrane</keyword>
<dbReference type="InterPro" id="IPR001872">
    <property type="entry name" value="Peptidase_A8"/>
</dbReference>
<evidence type="ECO:0000256" key="1">
    <source>
        <dbReference type="ARBA" id="ARBA00006139"/>
    </source>
</evidence>
<keyword evidence="4 10" id="KW-0812">Transmembrane</keyword>
<evidence type="ECO:0000256" key="8">
    <source>
        <dbReference type="ARBA" id="ARBA00023136"/>
    </source>
</evidence>
<dbReference type="PANTHER" id="PTHR33695:SF1">
    <property type="entry name" value="LIPOPROTEIN SIGNAL PEPTIDASE"/>
    <property type="match status" value="1"/>
</dbReference>
<evidence type="ECO:0000256" key="3">
    <source>
        <dbReference type="ARBA" id="ARBA00022670"/>
    </source>
</evidence>
<evidence type="ECO:0000256" key="4">
    <source>
        <dbReference type="ARBA" id="ARBA00022692"/>
    </source>
</evidence>
<keyword evidence="7 10" id="KW-1133">Transmembrane helix</keyword>
<dbReference type="GO" id="GO:0016020">
    <property type="term" value="C:membrane"/>
    <property type="evidence" value="ECO:0007669"/>
    <property type="project" value="InterPro"/>
</dbReference>
<dbReference type="PANTHER" id="PTHR33695">
    <property type="entry name" value="LIPOPROTEIN SIGNAL PEPTIDASE"/>
    <property type="match status" value="1"/>
</dbReference>
<accession>A0A1G2BKD8</accession>
<organism evidence="11 12">
    <name type="scientific">Candidatus Komeilibacteria bacterium RIFCSPHIGHO2_01_FULL_52_14</name>
    <dbReference type="NCBI Taxonomy" id="1798549"/>
    <lineage>
        <taxon>Bacteria</taxon>
        <taxon>Candidatus Komeiliibacteriota</taxon>
    </lineage>
</organism>
<feature type="transmembrane region" description="Helical" evidence="10">
    <location>
        <begin position="42"/>
        <end position="62"/>
    </location>
</feature>
<feature type="transmembrane region" description="Helical" evidence="10">
    <location>
        <begin position="104"/>
        <end position="126"/>
    </location>
</feature>
<evidence type="ECO:0000256" key="6">
    <source>
        <dbReference type="ARBA" id="ARBA00022801"/>
    </source>
</evidence>
<sequence>MSAFVLDRTIKHDLWFAAESGPAWPINPELNRNIAFSIPVPSALHVFFIPLLVGITLALGVTAYRSYRRNAQTFFWWGLLTAGALSNVLDRILLGGVFDYIDLGFFPVFNVSDAYIVASLVAFTLLDSRRRRMRPE</sequence>
<dbReference type="GO" id="GO:0004190">
    <property type="term" value="F:aspartic-type endopeptidase activity"/>
    <property type="evidence" value="ECO:0007669"/>
    <property type="project" value="UniProtKB-KW"/>
</dbReference>
<comment type="caution">
    <text evidence="11">The sequence shown here is derived from an EMBL/GenBank/DDBJ whole genome shotgun (WGS) entry which is preliminary data.</text>
</comment>
<keyword evidence="5" id="KW-0064">Aspartyl protease</keyword>
<protein>
    <submittedName>
        <fullName evidence="11">Uncharacterized protein</fullName>
    </submittedName>
</protein>
<evidence type="ECO:0000256" key="9">
    <source>
        <dbReference type="RuleBase" id="RU004181"/>
    </source>
</evidence>
<dbReference type="EMBL" id="MHKK01000030">
    <property type="protein sequence ID" value="OGY89555.1"/>
    <property type="molecule type" value="Genomic_DNA"/>
</dbReference>
<proteinExistence type="inferred from homology"/>
<evidence type="ECO:0000313" key="11">
    <source>
        <dbReference type="EMBL" id="OGY89555.1"/>
    </source>
</evidence>
<dbReference type="Proteomes" id="UP000177817">
    <property type="component" value="Unassembled WGS sequence"/>
</dbReference>
<comment type="similarity">
    <text evidence="1 9">Belongs to the peptidase A8 family.</text>
</comment>
<evidence type="ECO:0000313" key="12">
    <source>
        <dbReference type="Proteomes" id="UP000177817"/>
    </source>
</evidence>
<keyword evidence="2" id="KW-1003">Cell membrane</keyword>
<evidence type="ECO:0000256" key="10">
    <source>
        <dbReference type="SAM" id="Phobius"/>
    </source>
</evidence>